<dbReference type="EMBL" id="JACIIV010000034">
    <property type="protein sequence ID" value="MBB6229157.1"/>
    <property type="molecule type" value="Genomic_DNA"/>
</dbReference>
<evidence type="ECO:0000313" key="20">
    <source>
        <dbReference type="Proteomes" id="UP000538147"/>
    </source>
</evidence>
<keyword evidence="13 17" id="KW-0234">DNA repair</keyword>
<dbReference type="Pfam" id="PF17760">
    <property type="entry name" value="UvrA_inter"/>
    <property type="match status" value="1"/>
</dbReference>
<comment type="similarity">
    <text evidence="14 17">Belongs to the ABC transporter superfamily. UvrA family.</text>
</comment>
<evidence type="ECO:0000256" key="8">
    <source>
        <dbReference type="ARBA" id="ARBA00022771"/>
    </source>
</evidence>
<keyword evidence="11 17" id="KW-0267">Excision nuclease</keyword>
<dbReference type="GO" id="GO:0016887">
    <property type="term" value="F:ATP hydrolysis activity"/>
    <property type="evidence" value="ECO:0007669"/>
    <property type="project" value="InterPro"/>
</dbReference>
<dbReference type="InterPro" id="IPR017871">
    <property type="entry name" value="ABC_transporter-like_CS"/>
</dbReference>
<evidence type="ECO:0000256" key="11">
    <source>
        <dbReference type="ARBA" id="ARBA00022881"/>
    </source>
</evidence>
<dbReference type="Gene3D" id="1.10.8.280">
    <property type="entry name" value="ABC transporter ATPase domain-like"/>
    <property type="match status" value="1"/>
</dbReference>
<organism evidence="19 20">
    <name type="scientific">Polymorphobacter multimanifer</name>
    <dbReference type="NCBI Taxonomy" id="1070431"/>
    <lineage>
        <taxon>Bacteria</taxon>
        <taxon>Pseudomonadati</taxon>
        <taxon>Pseudomonadota</taxon>
        <taxon>Alphaproteobacteria</taxon>
        <taxon>Sphingomonadales</taxon>
        <taxon>Sphingosinicellaceae</taxon>
        <taxon>Polymorphobacter</taxon>
    </lineage>
</organism>
<name>A0A841L940_9SPHN</name>
<comment type="function">
    <text evidence="17">The UvrABC repair system catalyzes the recognition and processing of DNA lesions. UvrA is an ATPase and a DNA-binding protein. A damage recognition complex composed of 2 UvrA and 2 UvrB subunits scans DNA for abnormalities. When the presence of a lesion has been verified by UvrB, the UvrA molecules dissociate.</text>
</comment>
<evidence type="ECO:0000256" key="3">
    <source>
        <dbReference type="ARBA" id="ARBA00022723"/>
    </source>
</evidence>
<evidence type="ECO:0000256" key="9">
    <source>
        <dbReference type="ARBA" id="ARBA00022833"/>
    </source>
</evidence>
<reference evidence="19 20" key="1">
    <citation type="submission" date="2020-08" db="EMBL/GenBank/DDBJ databases">
        <title>Genomic Encyclopedia of Type Strains, Phase IV (KMG-IV): sequencing the most valuable type-strain genomes for metagenomic binning, comparative biology and taxonomic classification.</title>
        <authorList>
            <person name="Goeker M."/>
        </authorList>
    </citation>
    <scope>NUCLEOTIDE SEQUENCE [LARGE SCALE GENOMIC DNA]</scope>
    <source>
        <strain evidence="19 20">DSM 102189</strain>
    </source>
</reference>
<dbReference type="Gene3D" id="3.40.50.300">
    <property type="entry name" value="P-loop containing nucleotide triphosphate hydrolases"/>
    <property type="match status" value="2"/>
</dbReference>
<dbReference type="GO" id="GO:0005524">
    <property type="term" value="F:ATP binding"/>
    <property type="evidence" value="ECO:0007669"/>
    <property type="project" value="UniProtKB-UniRule"/>
</dbReference>
<dbReference type="HAMAP" id="MF_00205">
    <property type="entry name" value="UvrA"/>
    <property type="match status" value="1"/>
</dbReference>
<evidence type="ECO:0000256" key="1">
    <source>
        <dbReference type="ARBA" id="ARBA00004496"/>
    </source>
</evidence>
<keyword evidence="4 17" id="KW-0677">Repeat</keyword>
<dbReference type="PROSITE" id="PS50893">
    <property type="entry name" value="ABC_TRANSPORTER_2"/>
    <property type="match status" value="2"/>
</dbReference>
<evidence type="ECO:0000313" key="19">
    <source>
        <dbReference type="EMBL" id="MBB6229157.1"/>
    </source>
</evidence>
<dbReference type="Pfam" id="PF00005">
    <property type="entry name" value="ABC_tran"/>
    <property type="match status" value="1"/>
</dbReference>
<dbReference type="CDD" id="cd03271">
    <property type="entry name" value="ABC_UvrA_II"/>
    <property type="match status" value="1"/>
</dbReference>
<keyword evidence="6 17" id="KW-0227">DNA damage</keyword>
<feature type="zinc finger region" description="C4-type" evidence="17">
    <location>
        <begin position="747"/>
        <end position="773"/>
    </location>
</feature>
<dbReference type="RefSeq" id="WP_184202642.1">
    <property type="nucleotide sequence ID" value="NZ_BMOX01000062.1"/>
</dbReference>
<dbReference type="PANTHER" id="PTHR43152">
    <property type="entry name" value="UVRABC SYSTEM PROTEIN A"/>
    <property type="match status" value="1"/>
</dbReference>
<dbReference type="PROSITE" id="PS00211">
    <property type="entry name" value="ABC_TRANSPORTER_1"/>
    <property type="match status" value="2"/>
</dbReference>
<evidence type="ECO:0000256" key="6">
    <source>
        <dbReference type="ARBA" id="ARBA00022763"/>
    </source>
</evidence>
<dbReference type="PANTHER" id="PTHR43152:SF3">
    <property type="entry name" value="UVRABC SYSTEM PROTEIN A"/>
    <property type="match status" value="1"/>
</dbReference>
<keyword evidence="20" id="KW-1185">Reference proteome</keyword>
<gene>
    <name evidence="17" type="primary">uvrA</name>
    <name evidence="19" type="ORF">FHS79_003358</name>
</gene>
<evidence type="ECO:0000256" key="17">
    <source>
        <dbReference type="HAMAP-Rule" id="MF_00205"/>
    </source>
</evidence>
<dbReference type="Pfam" id="PF17755">
    <property type="entry name" value="UvrA_DNA-bind"/>
    <property type="match status" value="1"/>
</dbReference>
<evidence type="ECO:0000256" key="2">
    <source>
        <dbReference type="ARBA" id="ARBA00022490"/>
    </source>
</evidence>
<evidence type="ECO:0000256" key="14">
    <source>
        <dbReference type="ARBA" id="ARBA00038000"/>
    </source>
</evidence>
<keyword evidence="9 17" id="KW-0862">Zinc</keyword>
<protein>
    <recommendedName>
        <fullName evidence="15 17">UvrABC system protein A</fullName>
        <shortName evidence="17">UvrA protein</shortName>
    </recommendedName>
    <alternativeName>
        <fullName evidence="16 17">Excinuclease ABC subunit A</fullName>
    </alternativeName>
</protein>
<dbReference type="InterPro" id="IPR041102">
    <property type="entry name" value="UvrA_inter"/>
</dbReference>
<dbReference type="CDD" id="cd03270">
    <property type="entry name" value="ABC_UvrA_I"/>
    <property type="match status" value="1"/>
</dbReference>
<dbReference type="GO" id="GO:0003677">
    <property type="term" value="F:DNA binding"/>
    <property type="evidence" value="ECO:0007669"/>
    <property type="project" value="UniProtKB-UniRule"/>
</dbReference>
<dbReference type="InterPro" id="IPR004602">
    <property type="entry name" value="UvrA"/>
</dbReference>
<comment type="subunit">
    <text evidence="17">Forms a heterotetramer with UvrB during the search for lesions.</text>
</comment>
<comment type="caution">
    <text evidence="17">Lacks conserved residue(s) required for the propagation of feature annotation.</text>
</comment>
<evidence type="ECO:0000256" key="12">
    <source>
        <dbReference type="ARBA" id="ARBA00023125"/>
    </source>
</evidence>
<dbReference type="GO" id="GO:0009432">
    <property type="term" value="P:SOS response"/>
    <property type="evidence" value="ECO:0007669"/>
    <property type="project" value="UniProtKB-UniRule"/>
</dbReference>
<evidence type="ECO:0000256" key="4">
    <source>
        <dbReference type="ARBA" id="ARBA00022737"/>
    </source>
</evidence>
<comment type="caution">
    <text evidence="19">The sequence shown here is derived from an EMBL/GenBank/DDBJ whole genome shotgun (WGS) entry which is preliminary data.</text>
</comment>
<dbReference type="SUPFAM" id="SSF52540">
    <property type="entry name" value="P-loop containing nucleoside triphosphate hydrolases"/>
    <property type="match status" value="2"/>
</dbReference>
<dbReference type="NCBIfam" id="TIGR00630">
    <property type="entry name" value="uvra"/>
    <property type="match status" value="1"/>
</dbReference>
<evidence type="ECO:0000256" key="16">
    <source>
        <dbReference type="ARBA" id="ARBA00042156"/>
    </source>
</evidence>
<evidence type="ECO:0000256" key="15">
    <source>
        <dbReference type="ARBA" id="ARBA00039316"/>
    </source>
</evidence>
<proteinExistence type="inferred from homology"/>
<feature type="domain" description="ABC transporter" evidence="18">
    <location>
        <begin position="327"/>
        <end position="602"/>
    </location>
</feature>
<keyword evidence="7 17" id="KW-0228">DNA excision</keyword>
<feature type="binding site" evidence="17">
    <location>
        <begin position="37"/>
        <end position="44"/>
    </location>
    <ligand>
        <name>ATP</name>
        <dbReference type="ChEBI" id="CHEBI:30616"/>
    </ligand>
</feature>
<dbReference type="GO" id="GO:0008270">
    <property type="term" value="F:zinc ion binding"/>
    <property type="evidence" value="ECO:0007669"/>
    <property type="project" value="UniProtKB-UniRule"/>
</dbReference>
<evidence type="ECO:0000256" key="5">
    <source>
        <dbReference type="ARBA" id="ARBA00022741"/>
    </source>
</evidence>
<keyword evidence="3 17" id="KW-0479">Metal-binding</keyword>
<dbReference type="InterPro" id="IPR041552">
    <property type="entry name" value="UvrA_DNA-bd"/>
</dbReference>
<evidence type="ECO:0000259" key="18">
    <source>
        <dbReference type="PROSITE" id="PS50893"/>
    </source>
</evidence>
<comment type="subcellular location">
    <subcellularLocation>
        <location evidence="1 17">Cytoplasm</location>
    </subcellularLocation>
</comment>
<keyword evidence="2 17" id="KW-0963">Cytoplasm</keyword>
<dbReference type="GO" id="GO:0005737">
    <property type="term" value="C:cytoplasm"/>
    <property type="evidence" value="ECO:0007669"/>
    <property type="project" value="UniProtKB-SubCell"/>
</dbReference>
<dbReference type="InterPro" id="IPR003439">
    <property type="entry name" value="ABC_transporter-like_ATP-bd"/>
</dbReference>
<dbReference type="FunFam" id="1.20.1580.10:FF:000002">
    <property type="entry name" value="UvrABC system protein A"/>
    <property type="match status" value="1"/>
</dbReference>
<keyword evidence="5 17" id="KW-0547">Nucleotide-binding</keyword>
<dbReference type="GO" id="GO:0009380">
    <property type="term" value="C:excinuclease repair complex"/>
    <property type="evidence" value="ECO:0007669"/>
    <property type="project" value="InterPro"/>
</dbReference>
<dbReference type="AlphaFoldDB" id="A0A841L940"/>
<dbReference type="InterPro" id="IPR027417">
    <property type="entry name" value="P-loop_NTPase"/>
</dbReference>
<feature type="binding site" evidence="17">
    <location>
        <begin position="648"/>
        <end position="655"/>
    </location>
    <ligand>
        <name>ATP</name>
        <dbReference type="ChEBI" id="CHEBI:30616"/>
    </ligand>
</feature>
<dbReference type="GO" id="GO:0009381">
    <property type="term" value="F:excinuclease ABC activity"/>
    <property type="evidence" value="ECO:0007669"/>
    <property type="project" value="UniProtKB-UniRule"/>
</dbReference>
<dbReference type="InterPro" id="IPR013815">
    <property type="entry name" value="ATP_grasp_subdomain_1"/>
</dbReference>
<dbReference type="Gene3D" id="3.30.1490.20">
    <property type="entry name" value="ATP-grasp fold, A domain"/>
    <property type="match status" value="1"/>
</dbReference>
<dbReference type="Proteomes" id="UP000538147">
    <property type="component" value="Unassembled WGS sequence"/>
</dbReference>
<feature type="domain" description="ABC transporter" evidence="18">
    <location>
        <begin position="604"/>
        <end position="938"/>
    </location>
</feature>
<evidence type="ECO:0000256" key="13">
    <source>
        <dbReference type="ARBA" id="ARBA00023204"/>
    </source>
</evidence>
<dbReference type="GO" id="GO:0006289">
    <property type="term" value="P:nucleotide-excision repair"/>
    <property type="evidence" value="ECO:0007669"/>
    <property type="project" value="UniProtKB-UniRule"/>
</dbReference>
<dbReference type="NCBIfam" id="NF001503">
    <property type="entry name" value="PRK00349.1"/>
    <property type="match status" value="1"/>
</dbReference>
<accession>A0A841L940</accession>
<sequence length="949" mass="103540">MLTQTQVPQIRVRGAREHNLKGVDVDLPKNSLTVITGLSGSGKSSLAFDTIYAEGQRRYVESLSAYARQFLEMMQKPDVDHIEGLSPAISIEQKTTSKNPRSTVATVTEIYDYMRLLWARVGIPYSPATGLPITAQTVSQMVDRVMELPEGSRLFLLAPLVQDRKGEYKKELAQLQKDGFTRVKIDGTFHDIEDAPALDKKLKHSIDVVVDRLVIKPGLESRLAESFETALKLASGLAITETADDAATRTLFSEKFACPVSGFTIAEIEPRLFSFNAPQGACPACDGLGEKALFDPDLIVPNHALTLEKGAVMPWAKSQPPSPYYQQVLASIGRAFGFTLKSKWQDLTPQAQHAVLNGTAGKPIALRFEDGRKAYEVLKPFEGVIANLEKRLASTESAWMREELSRYQSAAPCETCHGDRLKPEALSVKIAGETIATAVRRPVGEALHWAQTLAEKLTPKQRTIGERILKEIVERLGFLHNVGLDYLHLDRKSGTLSGGESQRIRLASQIGSGLSGVLYVLDEPSIGLHQRDNDRLLETLRRLRDLGNTVLVVEHDEDAIRLADYVVDMGPGAGVHGGEVVARGTLQDILDTPGSITGDYLSGRRKIDVPKKRRKGNGKKITVHGARGNNLRTITASIPLGTFTCVTGVSGSGKSSFTIDTLYAAAARELNGARLVTAPYDKITGLDHCDKVIDIDQSPIGRTPRSNPATYTGAFTNIRDWFAGLPESLARGYKPGRFSFNVKGGRCEACTGDGLIKIEMHFLPDVYVTCDVCHGARYNRETLEVKFKGKSIADVLDMTIEDSLDFFKAVPPIRDKMAMLAEVGLGYIKVGQQATTLSGGEAQRVKLAKELARRSTGQTLYILDEPTTGLHFEDVKKLLEVLHTLVDQGNTVVVIEHNLDVIKTADWVLDLGPGGGTEGGEVVAEGTPEAIAKVEASWTAKYLAPLLGR</sequence>
<keyword evidence="10 17" id="KW-0067">ATP-binding</keyword>
<evidence type="ECO:0000256" key="7">
    <source>
        <dbReference type="ARBA" id="ARBA00022769"/>
    </source>
</evidence>
<dbReference type="Gene3D" id="1.20.1580.10">
    <property type="entry name" value="ABC transporter ATPase like domain"/>
    <property type="match status" value="2"/>
</dbReference>
<evidence type="ECO:0000256" key="10">
    <source>
        <dbReference type="ARBA" id="ARBA00022840"/>
    </source>
</evidence>
<keyword evidence="17" id="KW-0742">SOS response</keyword>
<keyword evidence="12 17" id="KW-0238">DNA-binding</keyword>
<keyword evidence="8 17" id="KW-0863">Zinc-finger</keyword>